<dbReference type="InterPro" id="IPR050484">
    <property type="entry name" value="Transf_Hexapept/Carb_Anhydrase"/>
</dbReference>
<evidence type="ECO:0000313" key="1">
    <source>
        <dbReference type="EMBL" id="ADP70308.1"/>
    </source>
</evidence>
<dbReference type="PANTHER" id="PTHR13061:SF29">
    <property type="entry name" value="GAMMA CARBONIC ANHYDRASE-LIKE 1, MITOCHONDRIAL-RELATED"/>
    <property type="match status" value="1"/>
</dbReference>
<dbReference type="AlphaFoldDB" id="E3I314"/>
<dbReference type="PANTHER" id="PTHR13061">
    <property type="entry name" value="DYNACTIN SUBUNIT P25"/>
    <property type="match status" value="1"/>
</dbReference>
<reference evidence="2" key="1">
    <citation type="journal article" date="2011" name="J. Bacteriol.">
        <title>Genome sequences of eight morphologically diverse alphaproteobacteria.</title>
        <authorList>
            <consortium name="US DOE Joint Genome Institute"/>
            <person name="Brown P.J."/>
            <person name="Kysela D.T."/>
            <person name="Buechlein A."/>
            <person name="Hemmerich C."/>
            <person name="Brun Y.V."/>
        </authorList>
    </citation>
    <scope>NUCLEOTIDE SEQUENCE [LARGE SCALE GENOMIC DNA]</scope>
    <source>
        <strain evidence="2">ATCC 17100 / ATH 3.1.1 / DSM 162 / LMG 4299</strain>
    </source>
</reference>
<dbReference type="STRING" id="648757.Rvan_1034"/>
<dbReference type="SUPFAM" id="SSF51161">
    <property type="entry name" value="Trimeric LpxA-like enzymes"/>
    <property type="match status" value="1"/>
</dbReference>
<dbReference type="Proteomes" id="UP000001399">
    <property type="component" value="Chromosome"/>
</dbReference>
<dbReference type="InterPro" id="IPR047324">
    <property type="entry name" value="LbH_gamma_CA-like"/>
</dbReference>
<dbReference type="KEGG" id="rva:Rvan_1034"/>
<dbReference type="RefSeq" id="WP_013418712.1">
    <property type="nucleotide sequence ID" value="NC_014664.1"/>
</dbReference>
<dbReference type="CDD" id="cd04645">
    <property type="entry name" value="LbH_gamma_CA_like"/>
    <property type="match status" value="1"/>
</dbReference>
<dbReference type="eggNOG" id="COG0663">
    <property type="taxonomic scope" value="Bacteria"/>
</dbReference>
<gene>
    <name evidence="1" type="ordered locus">Rvan_1034</name>
</gene>
<dbReference type="Pfam" id="PF00132">
    <property type="entry name" value="Hexapep"/>
    <property type="match status" value="1"/>
</dbReference>
<evidence type="ECO:0000313" key="2">
    <source>
        <dbReference type="Proteomes" id="UP000001399"/>
    </source>
</evidence>
<dbReference type="EMBL" id="CP002292">
    <property type="protein sequence ID" value="ADP70308.1"/>
    <property type="molecule type" value="Genomic_DNA"/>
</dbReference>
<keyword evidence="2" id="KW-1185">Reference proteome</keyword>
<name>E3I314_RHOVT</name>
<dbReference type="Gene3D" id="2.160.10.10">
    <property type="entry name" value="Hexapeptide repeat proteins"/>
    <property type="match status" value="1"/>
</dbReference>
<sequence>MAIYALDGISPELPPEGDYWIAPTAVLLGRVALGRDASVWFGSVLRGDNDPIEIGDGTNIQDMTMIHTDLGAPTSVGRGCTIGHRVTLHGCTVGDNCLIGMGATILNHAVIGDNCLIGAGALITEGKQIPAGSVVLGSPGKIVREVTAAEIEGFKRSAAGYMANARRFRAGLASGSV</sequence>
<dbReference type="OrthoDB" id="9803036at2"/>
<protein>
    <submittedName>
        <fullName evidence="1">Gamma-class carbonic anhydrase family protein</fullName>
    </submittedName>
</protein>
<proteinExistence type="predicted"/>
<dbReference type="InterPro" id="IPR011004">
    <property type="entry name" value="Trimer_LpxA-like_sf"/>
</dbReference>
<organism evidence="1 2">
    <name type="scientific">Rhodomicrobium vannielii (strain ATCC 17100 / DSM 162 / LMG 4299 / NCIMB 10020 / ATH 3.1.1)</name>
    <dbReference type="NCBI Taxonomy" id="648757"/>
    <lineage>
        <taxon>Bacteria</taxon>
        <taxon>Pseudomonadati</taxon>
        <taxon>Pseudomonadota</taxon>
        <taxon>Alphaproteobacteria</taxon>
        <taxon>Hyphomicrobiales</taxon>
        <taxon>Hyphomicrobiaceae</taxon>
        <taxon>Rhodomicrobium</taxon>
    </lineage>
</organism>
<accession>E3I314</accession>
<dbReference type="HOGENOM" id="CLU_064827_4_1_5"/>
<dbReference type="InterPro" id="IPR001451">
    <property type="entry name" value="Hexapep"/>
</dbReference>